<dbReference type="STRING" id="984485.A0A1E4RJY2"/>
<feature type="domain" description="Small ribosomal subunit protein uS7" evidence="6">
    <location>
        <begin position="127"/>
        <end position="210"/>
    </location>
</feature>
<feature type="region of interest" description="Disordered" evidence="5">
    <location>
        <begin position="189"/>
        <end position="211"/>
    </location>
</feature>
<dbReference type="GO" id="GO:0003723">
    <property type="term" value="F:RNA binding"/>
    <property type="evidence" value="ECO:0007669"/>
    <property type="project" value="InterPro"/>
</dbReference>
<evidence type="ECO:0000313" key="8">
    <source>
        <dbReference type="Proteomes" id="UP000095085"/>
    </source>
</evidence>
<proteinExistence type="inferred from homology"/>
<dbReference type="InterPro" id="IPR000235">
    <property type="entry name" value="Ribosomal_uS7"/>
</dbReference>
<accession>A0A1E4RJY2</accession>
<dbReference type="GO" id="GO:0003735">
    <property type="term" value="F:structural constituent of ribosome"/>
    <property type="evidence" value="ECO:0007669"/>
    <property type="project" value="InterPro"/>
</dbReference>
<dbReference type="InterPro" id="IPR023798">
    <property type="entry name" value="Ribosomal_uS7_dom"/>
</dbReference>
<reference evidence="8" key="1">
    <citation type="submission" date="2016-05" db="EMBL/GenBank/DDBJ databases">
        <title>Comparative genomics of biotechnologically important yeasts.</title>
        <authorList>
            <consortium name="DOE Joint Genome Institute"/>
            <person name="Riley R."/>
            <person name="Haridas S."/>
            <person name="Wolfe K.H."/>
            <person name="Lopes M.R."/>
            <person name="Hittinger C.T."/>
            <person name="Goker M."/>
            <person name="Salamov A."/>
            <person name="Wisecaver J."/>
            <person name="Long T.M."/>
            <person name="Aerts A.L."/>
            <person name="Barry K."/>
            <person name="Choi C."/>
            <person name="Clum A."/>
            <person name="Coughlan A.Y."/>
            <person name="Deshpande S."/>
            <person name="Douglass A.P."/>
            <person name="Hanson S.J."/>
            <person name="Klenk H.-P."/>
            <person name="Labutti K."/>
            <person name="Lapidus A."/>
            <person name="Lindquist E."/>
            <person name="Lipzen A."/>
            <person name="Meier-Kolthoff J.P."/>
            <person name="Ohm R.A."/>
            <person name="Otillar R.P."/>
            <person name="Pangilinan J."/>
            <person name="Peng Y."/>
            <person name="Rokas A."/>
            <person name="Rosa C.A."/>
            <person name="Scheuner C."/>
            <person name="Sibirny A.A."/>
            <person name="Slot J.C."/>
            <person name="Stielow J.B."/>
            <person name="Sun H."/>
            <person name="Kurtzman C.P."/>
            <person name="Blackwell M."/>
            <person name="Grigoriev I.V."/>
            <person name="Jeffries T.W."/>
        </authorList>
    </citation>
    <scope>NUCLEOTIDE SEQUENCE [LARGE SCALE GENOMIC DNA]</scope>
    <source>
        <strain evidence="8">NRRL Y-1933</strain>
    </source>
</reference>
<dbReference type="Proteomes" id="UP000095085">
    <property type="component" value="Unassembled WGS sequence"/>
</dbReference>
<dbReference type="OrthoDB" id="9972728at2759"/>
<dbReference type="Gene3D" id="1.10.455.10">
    <property type="entry name" value="Ribosomal protein S7 domain"/>
    <property type="match status" value="1"/>
</dbReference>
<keyword evidence="8" id="KW-1185">Reference proteome</keyword>
<dbReference type="AlphaFoldDB" id="A0A1E4RJY2"/>
<gene>
    <name evidence="7" type="ORF">HYPBUDRAFT_152453</name>
</gene>
<evidence type="ECO:0000313" key="7">
    <source>
        <dbReference type="EMBL" id="ODV67553.1"/>
    </source>
</evidence>
<dbReference type="PANTHER" id="PTHR11205">
    <property type="entry name" value="RIBOSOMAL PROTEIN S7"/>
    <property type="match status" value="1"/>
</dbReference>
<feature type="non-terminal residue" evidence="7">
    <location>
        <position position="211"/>
    </location>
</feature>
<comment type="similarity">
    <text evidence="1 4">Belongs to the universal ribosomal protein uS7 family.</text>
</comment>
<name>A0A1E4RJY2_9ASCO</name>
<evidence type="ECO:0000256" key="4">
    <source>
        <dbReference type="RuleBase" id="RU003619"/>
    </source>
</evidence>
<keyword evidence="3 4" id="KW-0687">Ribonucleoprotein</keyword>
<keyword evidence="2 4" id="KW-0689">Ribosomal protein</keyword>
<feature type="compositionally biased region" description="Polar residues" evidence="5">
    <location>
        <begin position="189"/>
        <end position="198"/>
    </location>
</feature>
<dbReference type="SUPFAM" id="SSF47973">
    <property type="entry name" value="Ribosomal protein S7"/>
    <property type="match status" value="1"/>
</dbReference>
<dbReference type="GeneID" id="30995572"/>
<dbReference type="PROSITE" id="PS00052">
    <property type="entry name" value="RIBOSOMAL_S7"/>
    <property type="match status" value="1"/>
</dbReference>
<dbReference type="GO" id="GO:0005840">
    <property type="term" value="C:ribosome"/>
    <property type="evidence" value="ECO:0007669"/>
    <property type="project" value="UniProtKB-KW"/>
</dbReference>
<dbReference type="GO" id="GO:1990904">
    <property type="term" value="C:ribonucleoprotein complex"/>
    <property type="evidence" value="ECO:0007669"/>
    <property type="project" value="UniProtKB-KW"/>
</dbReference>
<evidence type="ECO:0000259" key="6">
    <source>
        <dbReference type="Pfam" id="PF00177"/>
    </source>
</evidence>
<evidence type="ECO:0000256" key="3">
    <source>
        <dbReference type="ARBA" id="ARBA00023274"/>
    </source>
</evidence>
<evidence type="ECO:0000256" key="2">
    <source>
        <dbReference type="ARBA" id="ARBA00022980"/>
    </source>
</evidence>
<dbReference type="EMBL" id="KV454540">
    <property type="protein sequence ID" value="ODV67553.1"/>
    <property type="molecule type" value="Genomic_DNA"/>
</dbReference>
<protein>
    <submittedName>
        <fullName evidence="7">Ribosomal protein S7</fullName>
    </submittedName>
</protein>
<dbReference type="InterPro" id="IPR036823">
    <property type="entry name" value="Ribosomal_uS7_dom_sf"/>
</dbReference>
<sequence>MSFLRVSRQLYAPISRICAPRGINYTKTFASTFIRQNSSTSSTAQASQDISLAAQVYPIDQEAITEEDVDSWLQAVHELKTGKTNAETKQEIYLQQLVNPEPFLKEETQFVPTQEQLAEVASFESIKVPLLSDPLVDNMVNLIMRHGKKSSARKVVNRALYIVYLKTRKDPLEVLYETIDKLAPLTDTKTQKTGTAKNKTVPYPLTTRQRN</sequence>
<dbReference type="GO" id="GO:0006412">
    <property type="term" value="P:translation"/>
    <property type="evidence" value="ECO:0007669"/>
    <property type="project" value="InterPro"/>
</dbReference>
<organism evidence="7 8">
    <name type="scientific">Hyphopichia burtonii NRRL Y-1933</name>
    <dbReference type="NCBI Taxonomy" id="984485"/>
    <lineage>
        <taxon>Eukaryota</taxon>
        <taxon>Fungi</taxon>
        <taxon>Dikarya</taxon>
        <taxon>Ascomycota</taxon>
        <taxon>Saccharomycotina</taxon>
        <taxon>Pichiomycetes</taxon>
        <taxon>Debaryomycetaceae</taxon>
        <taxon>Hyphopichia</taxon>
    </lineage>
</organism>
<dbReference type="RefSeq" id="XP_020076620.1">
    <property type="nucleotide sequence ID" value="XM_020221022.1"/>
</dbReference>
<evidence type="ECO:0000256" key="5">
    <source>
        <dbReference type="SAM" id="MobiDB-lite"/>
    </source>
</evidence>
<evidence type="ECO:0000256" key="1">
    <source>
        <dbReference type="ARBA" id="ARBA00007151"/>
    </source>
</evidence>
<dbReference type="Pfam" id="PF00177">
    <property type="entry name" value="Ribosomal_S7"/>
    <property type="match status" value="1"/>
</dbReference>
<dbReference type="InterPro" id="IPR020606">
    <property type="entry name" value="Ribosomal_uS7_CS"/>
</dbReference>